<reference evidence="5 6" key="1">
    <citation type="journal article" date="2013" name="Genome Announc.">
        <title>Draft Genome Sequence of the Methanotrophic Gammaproteobacterium Methyloglobulus morosus DSM 22980 Strain KoM1.</title>
        <authorList>
            <person name="Poehlein A."/>
            <person name="Deutzmann J.S."/>
            <person name="Daniel R."/>
            <person name="Simeonova D.D."/>
        </authorList>
    </citation>
    <scope>NUCLEOTIDE SEQUENCE [LARGE SCALE GENOMIC DNA]</scope>
    <source>
        <strain evidence="5 6">KoM1</strain>
    </source>
</reference>
<comment type="caution">
    <text evidence="5">The sequence shown here is derived from an EMBL/GenBank/DDBJ whole genome shotgun (WGS) entry which is preliminary data.</text>
</comment>
<evidence type="ECO:0000259" key="4">
    <source>
        <dbReference type="PROSITE" id="PS51387"/>
    </source>
</evidence>
<dbReference type="PANTHER" id="PTHR43762">
    <property type="entry name" value="L-GULONOLACTONE OXIDASE"/>
    <property type="match status" value="1"/>
</dbReference>
<name>V5BKC1_9GAMM</name>
<accession>V5BKC1</accession>
<proteinExistence type="predicted"/>
<feature type="transmembrane region" description="Helical" evidence="3">
    <location>
        <begin position="20"/>
        <end position="39"/>
    </location>
</feature>
<keyword evidence="3" id="KW-0472">Membrane</keyword>
<dbReference type="OrthoDB" id="9800184at2"/>
<dbReference type="SUPFAM" id="SSF56176">
    <property type="entry name" value="FAD-binding/transporter-associated domain-like"/>
    <property type="match status" value="1"/>
</dbReference>
<dbReference type="PATRIC" id="fig|1116472.3.peg.456"/>
<dbReference type="STRING" id="1116472.MGMO_11c00770"/>
<dbReference type="InterPro" id="IPR016169">
    <property type="entry name" value="FAD-bd_PCMH_sub2"/>
</dbReference>
<dbReference type="Gene3D" id="3.30.465.10">
    <property type="match status" value="1"/>
</dbReference>
<dbReference type="SUPFAM" id="SSF55103">
    <property type="entry name" value="FAD-linked oxidases, C-terminal domain"/>
    <property type="match status" value="1"/>
</dbReference>
<dbReference type="AlphaFoldDB" id="V5BKC1"/>
<dbReference type="InterPro" id="IPR010031">
    <property type="entry name" value="FAD_lactone_oxidase-like"/>
</dbReference>
<dbReference type="InterPro" id="IPR036318">
    <property type="entry name" value="FAD-bd_PCMH-like_sf"/>
</dbReference>
<evidence type="ECO:0000313" key="6">
    <source>
        <dbReference type="Proteomes" id="UP000017842"/>
    </source>
</evidence>
<dbReference type="GO" id="GO:0016899">
    <property type="term" value="F:oxidoreductase activity, acting on the CH-OH group of donors, oxygen as acceptor"/>
    <property type="evidence" value="ECO:0007669"/>
    <property type="project" value="InterPro"/>
</dbReference>
<dbReference type="InterPro" id="IPR016164">
    <property type="entry name" value="FAD-linked_Oxase-like_C"/>
</dbReference>
<keyword evidence="3" id="KW-0812">Transmembrane</keyword>
<dbReference type="GO" id="GO:0071949">
    <property type="term" value="F:FAD binding"/>
    <property type="evidence" value="ECO:0007669"/>
    <property type="project" value="InterPro"/>
</dbReference>
<dbReference type="InterPro" id="IPR006094">
    <property type="entry name" value="Oxid_FAD_bind_N"/>
</dbReference>
<keyword evidence="6" id="KW-1185">Reference proteome</keyword>
<dbReference type="Proteomes" id="UP000017842">
    <property type="component" value="Unassembled WGS sequence"/>
</dbReference>
<evidence type="ECO:0000256" key="1">
    <source>
        <dbReference type="ARBA" id="ARBA00022630"/>
    </source>
</evidence>
<protein>
    <submittedName>
        <fullName evidence="5">FAD binding domain-containing protein</fullName>
    </submittedName>
</protein>
<keyword evidence="1" id="KW-0285">Flavoprotein</keyword>
<dbReference type="EMBL" id="AYLO01000011">
    <property type="protein sequence ID" value="ESS73770.1"/>
    <property type="molecule type" value="Genomic_DNA"/>
</dbReference>
<feature type="domain" description="FAD-binding PCMH-type" evidence="4">
    <location>
        <begin position="65"/>
        <end position="233"/>
    </location>
</feature>
<gene>
    <name evidence="5" type="ORF">MGMO_11c00770</name>
</gene>
<keyword evidence="3" id="KW-1133">Transmembrane helix</keyword>
<dbReference type="Pfam" id="PF01565">
    <property type="entry name" value="FAD_binding_4"/>
    <property type="match status" value="1"/>
</dbReference>
<sequence>MKLIKRYQHLFKIRYLRLFIRLWLLAACLSVIAIAIYTYENPIADKLAREAQNTKNNIVNEVTELHPVKVAAIVTPHTLEEVVDAVKKHDHVSIGGGRNSMGGQTASERAVHLDMREFNKILNFSPEAKEITVQSGIRWRTIQDHIDASNLSVKIMQTYSNFTVGGSLSVNVHGRYIGLGPIILSVKKFKIVLADGRIVDASPETHADIFYSAIGGMGGIGVICEVTLTLADNVNVARSRELIPTENYWAYFSKNVRNNKKVVFHNGDLYPPNFDAVSAVSWSETDKAPTTSGRLIPQRQDYWLDRIAWVVMSEWHTGRWIRRHVIDPIIYGSEPPVHTRNYEASYDIAELEPENRKDSTYVLQEYFVPVENFDEWIPKMRKVFADNDVNVINVSIRHSLPDLGAKLAWARKESFAFVVYYKQDTDEDSQSHVGKWTRDMINQVLSVGGTYYLPYQPHATDEQFHRAYPGAIEFFEIKNQYDPTGKFTNKLWDKYYSPEKLAYFRAWKKQLESASLVKDYFRPYDNAYLSLPEWYIVYAADEYAAVMENGLPSEFGYLQANRDYWAQYDQVIKLTETSLNNNEGYKTVLNVIGWSFATENTIKNIYENTIGRASEFVAGNTQVAEDKYAAKVAKDYAAFIYDYPWYDFPYFSYLKGLWALDSTAGHTFGQALRRIERKAILSVEYGLKTLYSRAIAYATHQQFGVQDDMVSAIVTRDGGLTSELISAPHYQPFTKLLLTELEKEHNNPDFSIMDIAGNDKITFCYKDKPGSPTVNRGKEILRDTELNRLMDGDKEFVDRITVEANVKDLVLIYRQLHKKQADIGHFYDY</sequence>
<organism evidence="5 6">
    <name type="scientific">Methyloglobulus morosus KoM1</name>
    <dbReference type="NCBI Taxonomy" id="1116472"/>
    <lineage>
        <taxon>Bacteria</taxon>
        <taxon>Pseudomonadati</taxon>
        <taxon>Pseudomonadota</taxon>
        <taxon>Gammaproteobacteria</taxon>
        <taxon>Methylococcales</taxon>
        <taxon>Methylococcaceae</taxon>
        <taxon>Methyloglobulus</taxon>
    </lineage>
</organism>
<dbReference type="eggNOG" id="COG0277">
    <property type="taxonomic scope" value="Bacteria"/>
</dbReference>
<evidence type="ECO:0000256" key="3">
    <source>
        <dbReference type="SAM" id="Phobius"/>
    </source>
</evidence>
<dbReference type="PANTHER" id="PTHR43762:SF1">
    <property type="entry name" value="D-ARABINONO-1,4-LACTONE OXIDASE"/>
    <property type="match status" value="1"/>
</dbReference>
<dbReference type="RefSeq" id="WP_023493360.1">
    <property type="nucleotide sequence ID" value="NZ_AYLO01000011.1"/>
</dbReference>
<evidence type="ECO:0000256" key="2">
    <source>
        <dbReference type="ARBA" id="ARBA00022827"/>
    </source>
</evidence>
<keyword evidence="2" id="KW-0274">FAD</keyword>
<dbReference type="PROSITE" id="PS51387">
    <property type="entry name" value="FAD_PCMH"/>
    <property type="match status" value="1"/>
</dbReference>
<evidence type="ECO:0000313" key="5">
    <source>
        <dbReference type="EMBL" id="ESS73770.1"/>
    </source>
</evidence>
<dbReference type="InterPro" id="IPR016166">
    <property type="entry name" value="FAD-bd_PCMH"/>
</dbReference>